<feature type="coiled-coil region" evidence="3">
    <location>
        <begin position="180"/>
        <end position="207"/>
    </location>
</feature>
<organism evidence="5 6">
    <name type="scientific">Permianibacter aggregans</name>
    <dbReference type="NCBI Taxonomy" id="1510150"/>
    <lineage>
        <taxon>Bacteria</taxon>
        <taxon>Pseudomonadati</taxon>
        <taxon>Pseudomonadota</taxon>
        <taxon>Gammaproteobacteria</taxon>
        <taxon>Pseudomonadales</taxon>
        <taxon>Pseudomonadaceae</taxon>
        <taxon>Permianibacter</taxon>
    </lineage>
</organism>
<protein>
    <submittedName>
        <fullName evidence="5">HlyD family secretion protein</fullName>
    </submittedName>
</protein>
<comment type="caution">
    <text evidence="5">The sequence shown here is derived from an EMBL/GenBank/DDBJ whole genome shotgun (WGS) entry which is preliminary data.</text>
</comment>
<dbReference type="SUPFAM" id="SSF111369">
    <property type="entry name" value="HlyD-like secretion proteins"/>
    <property type="match status" value="1"/>
</dbReference>
<dbReference type="InterPro" id="IPR058636">
    <property type="entry name" value="Beta-barrel_YknX"/>
</dbReference>
<dbReference type="Pfam" id="PF25990">
    <property type="entry name" value="Beta-barrel_YknX"/>
    <property type="match status" value="1"/>
</dbReference>
<dbReference type="RefSeq" id="WP_133591958.1">
    <property type="nucleotide sequence ID" value="NZ_CP037953.1"/>
</dbReference>
<dbReference type="InterPro" id="IPR050465">
    <property type="entry name" value="UPF0194_transport"/>
</dbReference>
<comment type="subcellular location">
    <subcellularLocation>
        <location evidence="1">Cell envelope</location>
    </subcellularLocation>
</comment>
<dbReference type="Proteomes" id="UP000295375">
    <property type="component" value="Unassembled WGS sequence"/>
</dbReference>
<evidence type="ECO:0000256" key="3">
    <source>
        <dbReference type="SAM" id="Coils"/>
    </source>
</evidence>
<reference evidence="5 6" key="1">
    <citation type="submission" date="2019-03" db="EMBL/GenBank/DDBJ databases">
        <title>Genomic Encyclopedia of Type Strains, Phase IV (KMG-IV): sequencing the most valuable type-strain genomes for metagenomic binning, comparative biology and taxonomic classification.</title>
        <authorList>
            <person name="Goeker M."/>
        </authorList>
    </citation>
    <scope>NUCLEOTIDE SEQUENCE [LARGE SCALE GENOMIC DNA]</scope>
    <source>
        <strain evidence="5 6">DSM 103792</strain>
    </source>
</reference>
<keyword evidence="6" id="KW-1185">Reference proteome</keyword>
<evidence type="ECO:0000313" key="5">
    <source>
        <dbReference type="EMBL" id="TDQ46263.1"/>
    </source>
</evidence>
<feature type="domain" description="YknX-like beta-barrel" evidence="4">
    <location>
        <begin position="246"/>
        <end position="325"/>
    </location>
</feature>
<name>A0A4R6ULK7_9GAMM</name>
<proteinExistence type="predicted"/>
<dbReference type="PANTHER" id="PTHR32347">
    <property type="entry name" value="EFFLUX SYSTEM COMPONENT YKNX-RELATED"/>
    <property type="match status" value="1"/>
</dbReference>
<feature type="coiled-coil region" evidence="3">
    <location>
        <begin position="108"/>
        <end position="142"/>
    </location>
</feature>
<dbReference type="AlphaFoldDB" id="A0A4R6ULK7"/>
<keyword evidence="2 3" id="KW-0175">Coiled coil</keyword>
<evidence type="ECO:0000256" key="1">
    <source>
        <dbReference type="ARBA" id="ARBA00004196"/>
    </source>
</evidence>
<dbReference type="PANTHER" id="PTHR32347:SF23">
    <property type="entry name" value="BLL5650 PROTEIN"/>
    <property type="match status" value="1"/>
</dbReference>
<evidence type="ECO:0000259" key="4">
    <source>
        <dbReference type="Pfam" id="PF25990"/>
    </source>
</evidence>
<dbReference type="OrthoDB" id="9811754at2"/>
<evidence type="ECO:0000313" key="6">
    <source>
        <dbReference type="Proteomes" id="UP000295375"/>
    </source>
</evidence>
<dbReference type="EMBL" id="SNYM01000014">
    <property type="protein sequence ID" value="TDQ46263.1"/>
    <property type="molecule type" value="Genomic_DNA"/>
</dbReference>
<accession>A0A4R6ULK7</accession>
<dbReference type="GO" id="GO:0030313">
    <property type="term" value="C:cell envelope"/>
    <property type="evidence" value="ECO:0007669"/>
    <property type="project" value="UniProtKB-SubCell"/>
</dbReference>
<evidence type="ECO:0000256" key="2">
    <source>
        <dbReference type="ARBA" id="ARBA00023054"/>
    </source>
</evidence>
<sequence>MKNIAPFVFASCLLGCAAESDQRALADAPLSTSLVQASGELASADTVLLGPPMIQHVWQHKITLLAPEGSQTKAGQPVLGFDASNQQQELIVKRSELATAKQKLDNTIMSDNATLQELKLKLAEAQMQKEKAARKLEQSESLVAANELKKLRIDQAIADDKLMEAEKLLKQHQHASSARKEIAAAELARFEAEVARLQGEIQRMTVLAPKEGLVVYKTDWQGNKFGEGDTVYVGQSVMEIPSLENMIVKAEVLEVDAGRLRVGQPVQITLDAQPDRQFHGQVRTLGQVFRSKSHKDPAVVFDAEITISNPDAELMRPGMAVRLRVDTSKEDAT</sequence>
<dbReference type="Gene3D" id="2.40.30.170">
    <property type="match status" value="1"/>
</dbReference>
<gene>
    <name evidence="5" type="ORF">EV696_11448</name>
</gene>